<feature type="compositionally biased region" description="Polar residues" evidence="1">
    <location>
        <begin position="214"/>
        <end position="224"/>
    </location>
</feature>
<evidence type="ECO:0000256" key="1">
    <source>
        <dbReference type="SAM" id="MobiDB-lite"/>
    </source>
</evidence>
<feature type="compositionally biased region" description="Basic and acidic residues" evidence="1">
    <location>
        <begin position="180"/>
        <end position="213"/>
    </location>
</feature>
<dbReference type="PROSITE" id="PS50896">
    <property type="entry name" value="LISH"/>
    <property type="match status" value="1"/>
</dbReference>
<feature type="compositionally biased region" description="Polar residues" evidence="1">
    <location>
        <begin position="150"/>
        <end position="179"/>
    </location>
</feature>
<dbReference type="EMBL" id="CAJVCH010527790">
    <property type="protein sequence ID" value="CAG7822908.1"/>
    <property type="molecule type" value="Genomic_DNA"/>
</dbReference>
<feature type="compositionally biased region" description="Polar residues" evidence="1">
    <location>
        <begin position="96"/>
        <end position="109"/>
    </location>
</feature>
<keyword evidence="3" id="KW-1185">Reference proteome</keyword>
<name>A0A8J2KXV9_9HEXA</name>
<dbReference type="AlphaFoldDB" id="A0A8J2KXV9"/>
<proteinExistence type="predicted"/>
<accession>A0A8J2KXV9</accession>
<organism evidence="2 3">
    <name type="scientific">Allacma fusca</name>
    <dbReference type="NCBI Taxonomy" id="39272"/>
    <lineage>
        <taxon>Eukaryota</taxon>
        <taxon>Metazoa</taxon>
        <taxon>Ecdysozoa</taxon>
        <taxon>Arthropoda</taxon>
        <taxon>Hexapoda</taxon>
        <taxon>Collembola</taxon>
        <taxon>Symphypleona</taxon>
        <taxon>Sminthuridae</taxon>
        <taxon>Allacma</taxon>
    </lineage>
</organism>
<dbReference type="InterPro" id="IPR006594">
    <property type="entry name" value="LisH"/>
</dbReference>
<dbReference type="Proteomes" id="UP000708208">
    <property type="component" value="Unassembled WGS sequence"/>
</dbReference>
<gene>
    <name evidence="2" type="ORF">AFUS01_LOCUS33150</name>
</gene>
<protein>
    <recommendedName>
        <fullName evidence="4">LisH domain-containing protein</fullName>
    </recommendedName>
</protein>
<evidence type="ECO:0000313" key="3">
    <source>
        <dbReference type="Proteomes" id="UP000708208"/>
    </source>
</evidence>
<feature type="compositionally biased region" description="Polar residues" evidence="1">
    <location>
        <begin position="122"/>
        <end position="142"/>
    </location>
</feature>
<comment type="caution">
    <text evidence="2">The sequence shown here is derived from an EMBL/GenBank/DDBJ whole genome shotgun (WGS) entry which is preliminary data.</text>
</comment>
<dbReference type="OrthoDB" id="5970631at2759"/>
<feature type="region of interest" description="Disordered" evidence="1">
    <location>
        <begin position="89"/>
        <end position="224"/>
    </location>
</feature>
<evidence type="ECO:0008006" key="4">
    <source>
        <dbReference type="Google" id="ProtNLM"/>
    </source>
</evidence>
<reference evidence="2" key="1">
    <citation type="submission" date="2021-06" db="EMBL/GenBank/DDBJ databases">
        <authorList>
            <person name="Hodson N. C."/>
            <person name="Mongue J. A."/>
            <person name="Jaron S. K."/>
        </authorList>
    </citation>
    <scope>NUCLEOTIDE SEQUENCE</scope>
</reference>
<evidence type="ECO:0000313" key="2">
    <source>
        <dbReference type="EMBL" id="CAG7822908.1"/>
    </source>
</evidence>
<sequence>MKSQIAQFVQSNGKTTKDNLTVNVTRLHPTILSMIYEYLRWVGMKNTCALLLCESPVQFDTSPNLDVGNSAAVPELSTYLSEKLAQTEKSRLSETLGPSQGGKNVQVSKMSPPALGSAPLGDNQSHNLVASPQANKNSSGQPLDTKKDSVNNNFSHTSPSSNCNSITSDVSDNESASKSNSRERKLYTKQYEKNVNDNLKKNQSNHKVEKELKPSNSDQSLQQNVNKEHKHYVFMTEKQKMEALNKKFSGSDLFIKKKPTSDEVKSPPTSDHIAKQKESEKLNRITNPWKKPNSVEPDFEDESISELNGSTAEDVTQDLSMDSDSKIIAVNIAECEHLMKLKYVYVHLRDRKFLFVLYLFFISLWLRDQCPGL</sequence>